<dbReference type="InterPro" id="IPR007197">
    <property type="entry name" value="rSAM"/>
</dbReference>
<organism evidence="7">
    <name type="scientific">uncultured bacterium A1Q1_fos_2111</name>
    <dbReference type="NCBI Taxonomy" id="1256563"/>
    <lineage>
        <taxon>Bacteria</taxon>
        <taxon>environmental samples</taxon>
    </lineage>
</organism>
<dbReference type="InterPro" id="IPR006158">
    <property type="entry name" value="Cobalamin-bd"/>
</dbReference>
<dbReference type="SFLD" id="SFLDG01082">
    <property type="entry name" value="B12-binding_domain_containing"/>
    <property type="match status" value="1"/>
</dbReference>
<dbReference type="InterPro" id="IPR051198">
    <property type="entry name" value="BchE-like"/>
</dbReference>
<evidence type="ECO:0000256" key="2">
    <source>
        <dbReference type="ARBA" id="ARBA00022691"/>
    </source>
</evidence>
<evidence type="ECO:0000256" key="4">
    <source>
        <dbReference type="ARBA" id="ARBA00023004"/>
    </source>
</evidence>
<dbReference type="SUPFAM" id="SSF52242">
    <property type="entry name" value="Cobalamin (vitamin B12)-binding domain"/>
    <property type="match status" value="1"/>
</dbReference>
<dbReference type="GO" id="GO:0031419">
    <property type="term" value="F:cobalamin binding"/>
    <property type="evidence" value="ECO:0007669"/>
    <property type="project" value="InterPro"/>
</dbReference>
<evidence type="ECO:0000256" key="1">
    <source>
        <dbReference type="ARBA" id="ARBA00001966"/>
    </source>
</evidence>
<reference evidence="7" key="1">
    <citation type="submission" date="2012-09" db="EMBL/GenBank/DDBJ databases">
        <title>Metagenomic Characterization of a Microbial Community in Wastewater Detects High Levels of Antibiotic Resistance.</title>
        <authorList>
            <person name="Abrams M."/>
            <person name="Caldwell A."/>
            <person name="Vandaei E."/>
            <person name="Lee W."/>
            <person name="Perrott J."/>
            <person name="Khan S.Y."/>
            <person name="Ta J."/>
            <person name="Romero D."/>
            <person name="Nguyen V."/>
            <person name="Pourmand N."/>
            <person name="Ouverney C.C."/>
        </authorList>
    </citation>
    <scope>NUCLEOTIDE SEQUENCE</scope>
</reference>
<keyword evidence="2" id="KW-0949">S-adenosyl-L-methionine</keyword>
<dbReference type="InterPro" id="IPR036724">
    <property type="entry name" value="Cobalamin-bd_sf"/>
</dbReference>
<dbReference type="GO" id="GO:0051536">
    <property type="term" value="F:iron-sulfur cluster binding"/>
    <property type="evidence" value="ECO:0007669"/>
    <property type="project" value="UniProtKB-KW"/>
</dbReference>
<keyword evidence="3" id="KW-0479">Metal-binding</keyword>
<dbReference type="Pfam" id="PF04055">
    <property type="entry name" value="Radical_SAM"/>
    <property type="match status" value="1"/>
</dbReference>
<dbReference type="InterPro" id="IPR058240">
    <property type="entry name" value="rSAM_sf"/>
</dbReference>
<dbReference type="PROSITE" id="PS51332">
    <property type="entry name" value="B12_BINDING"/>
    <property type="match status" value="1"/>
</dbReference>
<dbReference type="SUPFAM" id="SSF102114">
    <property type="entry name" value="Radical SAM enzymes"/>
    <property type="match status" value="1"/>
</dbReference>
<keyword evidence="5" id="KW-0411">Iron-sulfur</keyword>
<dbReference type="SMART" id="SM00729">
    <property type="entry name" value="Elp3"/>
    <property type="match status" value="1"/>
</dbReference>
<dbReference type="PANTHER" id="PTHR43409:SF7">
    <property type="entry name" value="BLL1977 PROTEIN"/>
    <property type="match status" value="1"/>
</dbReference>
<dbReference type="EMBL" id="JX649910">
    <property type="protein sequence ID" value="AGC72707.1"/>
    <property type="molecule type" value="Genomic_DNA"/>
</dbReference>
<dbReference type="SFLD" id="SFLDS00029">
    <property type="entry name" value="Radical_SAM"/>
    <property type="match status" value="1"/>
</dbReference>
<dbReference type="GO" id="GO:0003824">
    <property type="term" value="F:catalytic activity"/>
    <property type="evidence" value="ECO:0007669"/>
    <property type="project" value="InterPro"/>
</dbReference>
<protein>
    <submittedName>
        <fullName evidence="7">Cobalamin B12-binding domain protein</fullName>
    </submittedName>
</protein>
<dbReference type="AlphaFoldDB" id="L7VU33"/>
<evidence type="ECO:0000259" key="6">
    <source>
        <dbReference type="PROSITE" id="PS51332"/>
    </source>
</evidence>
<dbReference type="GO" id="GO:0046872">
    <property type="term" value="F:metal ion binding"/>
    <property type="evidence" value="ECO:0007669"/>
    <property type="project" value="UniProtKB-KW"/>
</dbReference>
<evidence type="ECO:0000313" key="7">
    <source>
        <dbReference type="EMBL" id="AGC72707.1"/>
    </source>
</evidence>
<evidence type="ECO:0000256" key="3">
    <source>
        <dbReference type="ARBA" id="ARBA00022723"/>
    </source>
</evidence>
<name>L7VU33_9BACT</name>
<comment type="cofactor">
    <cofactor evidence="1">
        <name>[4Fe-4S] cluster</name>
        <dbReference type="ChEBI" id="CHEBI:49883"/>
    </cofactor>
</comment>
<dbReference type="InterPro" id="IPR006638">
    <property type="entry name" value="Elp3/MiaA/NifB-like_rSAM"/>
</dbReference>
<keyword evidence="4" id="KW-0408">Iron</keyword>
<proteinExistence type="predicted"/>
<sequence length="572" mass="65663">MHAPAVFDFRDRTDIYFPYLSTSGDVPITPLYEYFPLGFKSLQRILSENGHKVELLNLSSLLLKYPKIDVASLFRAIDVRILGIDLHWMIHVQGSLAVAELFKRIHPDTAVIFGGISSTYFAHELIRYPFVDMVMRGYDTHQPMTQLLGALGDEPQMHKIPNLFWKNKQGEIIDNGYSHISSTLSCGIDWSTIPTQQSSGASLPIQEVIATQNAGCAYNCGWCGGSRDAYLRINQLDHNMKSTIHKPLEETAYEFKTMAQIPGKENYHFYTVNSYSETNSRFDFFMDQVAEANFKSVSYEQFKLTPDDVLKKMAATNPRTSITLSPESHDIRVAKEAGRGAYTPAEMEEWIAKALDYGIYQIDIWYFVGMPKQDKQSVEDTLDYCDRLLKRFEGQRIYPYICPMIPFLDPGSTFFEQPERHGYRLFYRTVEEHRQGMTRASVINRINYETNWLSRADLVHVGFGAVRRLAELKTKYGIYPRGVGNSVCRRIDDALAFTDIVHEIDCLPDPQVRQRELARIGDEILRRNQDVFRPGVANQAFPVKREIGGRWFDELLWDQAALEQFNRQQVAG</sequence>
<accession>L7VU33</accession>
<evidence type="ECO:0000256" key="5">
    <source>
        <dbReference type="ARBA" id="ARBA00023014"/>
    </source>
</evidence>
<dbReference type="Pfam" id="PF02310">
    <property type="entry name" value="B12-binding"/>
    <property type="match status" value="1"/>
</dbReference>
<feature type="domain" description="B12-binding" evidence="6">
    <location>
        <begin position="22"/>
        <end position="158"/>
    </location>
</feature>
<dbReference type="PANTHER" id="PTHR43409">
    <property type="entry name" value="ANAEROBIC MAGNESIUM-PROTOPORPHYRIN IX MONOMETHYL ESTER CYCLASE-RELATED"/>
    <property type="match status" value="1"/>
</dbReference>